<dbReference type="AlphaFoldDB" id="A0AB94IJP0"/>
<proteinExistence type="predicted"/>
<organism evidence="2 3">
    <name type="scientific">Neobacillus vireti LMG 21834</name>
    <dbReference type="NCBI Taxonomy" id="1131730"/>
    <lineage>
        <taxon>Bacteria</taxon>
        <taxon>Bacillati</taxon>
        <taxon>Bacillota</taxon>
        <taxon>Bacilli</taxon>
        <taxon>Bacillales</taxon>
        <taxon>Bacillaceae</taxon>
        <taxon>Neobacillus</taxon>
    </lineage>
</organism>
<accession>A0AB94IJP0</accession>
<feature type="transmembrane region" description="Helical" evidence="1">
    <location>
        <begin position="41"/>
        <end position="62"/>
    </location>
</feature>
<reference evidence="2 3" key="1">
    <citation type="journal article" date="2014" name="Environ. Microbiol.">
        <title>The nitrate-ammonifying and nosZ-carrying bacterium Bacillus vireti is a potent source and sink for nitric and nitrous oxide under high nitrate conditions.</title>
        <authorList>
            <person name="Mania D."/>
            <person name="Heylen K."/>
            <person name="van Spanning R.J."/>
            <person name="Frostegard A."/>
        </authorList>
    </citation>
    <scope>NUCLEOTIDE SEQUENCE [LARGE SCALE GENOMIC DNA]</scope>
    <source>
        <strain evidence="2 3">LMG 21834</strain>
    </source>
</reference>
<keyword evidence="1" id="KW-0472">Membrane</keyword>
<dbReference type="RefSeq" id="WP_024029888.1">
    <property type="nucleotide sequence ID" value="NZ_ALAN01000102.1"/>
</dbReference>
<feature type="transmembrane region" description="Helical" evidence="1">
    <location>
        <begin position="12"/>
        <end position="35"/>
    </location>
</feature>
<dbReference type="Proteomes" id="UP000018877">
    <property type="component" value="Unassembled WGS sequence"/>
</dbReference>
<name>A0AB94IJP0_9BACI</name>
<protein>
    <submittedName>
        <fullName evidence="2">Uncharacterized protein</fullName>
    </submittedName>
</protein>
<keyword evidence="3" id="KW-1185">Reference proteome</keyword>
<evidence type="ECO:0000313" key="2">
    <source>
        <dbReference type="EMBL" id="ETI67223.1"/>
    </source>
</evidence>
<comment type="caution">
    <text evidence="2">The sequence shown here is derived from an EMBL/GenBank/DDBJ whole genome shotgun (WGS) entry which is preliminary data.</text>
</comment>
<gene>
    <name evidence="2" type="ORF">BAVI_18582</name>
</gene>
<sequence>MVAATEILIKDSTTITILTIITRIFILITIQALIIHSIHILGMKMVMAMAMVLITILITINFKTKKRGLG</sequence>
<dbReference type="EMBL" id="ALAN01000102">
    <property type="protein sequence ID" value="ETI67223.1"/>
    <property type="molecule type" value="Genomic_DNA"/>
</dbReference>
<keyword evidence="1" id="KW-1133">Transmembrane helix</keyword>
<keyword evidence="1" id="KW-0812">Transmembrane</keyword>
<evidence type="ECO:0000256" key="1">
    <source>
        <dbReference type="SAM" id="Phobius"/>
    </source>
</evidence>
<evidence type="ECO:0000313" key="3">
    <source>
        <dbReference type="Proteomes" id="UP000018877"/>
    </source>
</evidence>